<evidence type="ECO:0000259" key="1">
    <source>
        <dbReference type="Pfam" id="PF24963"/>
    </source>
</evidence>
<organism evidence="2">
    <name type="scientific">Siphoviridae sp. ctMAv2</name>
    <dbReference type="NCBI Taxonomy" id="2826258"/>
    <lineage>
        <taxon>Viruses</taxon>
        <taxon>Duplodnaviria</taxon>
        <taxon>Heunggongvirae</taxon>
        <taxon>Uroviricota</taxon>
        <taxon>Caudoviricetes</taxon>
    </lineage>
</organism>
<dbReference type="InterPro" id="IPR056670">
    <property type="entry name" value="DUF7768"/>
</dbReference>
<sequence length="156" mass="18189">MSVNKYNAERYADPTTYAALTNVEREERAAKKAAASQDIFRPLVYICSPFRGDTERNISRARQFCRFALDSNAIPMAPHLLYSQFMDDNNPEERYLATHTINYVLLGKCSEVWVFGENISEGMAREITLAEKRRMKIRYFTEEMEEVQDEGNRDRI</sequence>
<protein>
    <submittedName>
        <fullName evidence="2">Deoxyribosyltransferase</fullName>
    </submittedName>
</protein>
<dbReference type="SUPFAM" id="SSF52309">
    <property type="entry name" value="N-(deoxy)ribosyltransferase-like"/>
    <property type="match status" value="1"/>
</dbReference>
<name>A0A8S5LSI3_9CAUD</name>
<dbReference type="Gene3D" id="3.40.50.10400">
    <property type="entry name" value="Hypothetical protein PA1492"/>
    <property type="match status" value="1"/>
</dbReference>
<dbReference type="Pfam" id="PF24963">
    <property type="entry name" value="DUF7768"/>
    <property type="match status" value="1"/>
</dbReference>
<evidence type="ECO:0000313" key="2">
    <source>
        <dbReference type="EMBL" id="DAD72985.1"/>
    </source>
</evidence>
<accession>A0A8S5LSI3</accession>
<dbReference type="EMBL" id="BK014727">
    <property type="protein sequence ID" value="DAD72985.1"/>
    <property type="molecule type" value="Genomic_DNA"/>
</dbReference>
<proteinExistence type="predicted"/>
<feature type="domain" description="DUF7768" evidence="1">
    <location>
        <begin position="42"/>
        <end position="140"/>
    </location>
</feature>
<reference evidence="2" key="1">
    <citation type="journal article" date="2021" name="Proc. Natl. Acad. Sci. U.S.A.">
        <title>A Catalog of Tens of Thousands of Viruses from Human Metagenomes Reveals Hidden Associations with Chronic Diseases.</title>
        <authorList>
            <person name="Tisza M.J."/>
            <person name="Buck C.B."/>
        </authorList>
    </citation>
    <scope>NUCLEOTIDE SEQUENCE</scope>
    <source>
        <strain evidence="2">CtMAv2</strain>
    </source>
</reference>